<dbReference type="Pfam" id="PF12662">
    <property type="entry name" value="cEGF"/>
    <property type="match status" value="1"/>
</dbReference>
<feature type="disulfide bond" evidence="8">
    <location>
        <begin position="16"/>
        <end position="26"/>
    </location>
</feature>
<sequence>MELASDQSTCLDVDECALQVCGEHLCSNTVGSYNCVCKEGFEMIDGVCQDTDECVNSKCERTCSNSVGSFSCHCNEGFQLSEDGFSCEDINECLASSCKFKCLNTEGSFLCACPNGYQLDRKGDCFPINVSSESSTVLDEIFTESLSSTVELQHESPQTNAPPLDSNATHNSDGRVWKHIAGCYLASFFLSQSEQLVLRVLLPE</sequence>
<comment type="subcellular location">
    <subcellularLocation>
        <location evidence="1">Secreted</location>
    </subcellularLocation>
</comment>
<feature type="domain" description="EGF-like" evidence="9">
    <location>
        <begin position="50"/>
        <end position="88"/>
    </location>
</feature>
<dbReference type="CDD" id="cd00054">
    <property type="entry name" value="EGF_CA"/>
    <property type="match status" value="2"/>
</dbReference>
<evidence type="ECO:0000256" key="6">
    <source>
        <dbReference type="ARBA" id="ARBA00023157"/>
    </source>
</evidence>
<dbReference type="Pfam" id="PF12661">
    <property type="entry name" value="hEGF"/>
    <property type="match status" value="1"/>
</dbReference>
<keyword evidence="3 8" id="KW-0245">EGF-like domain</keyword>
<name>A0AAW0NNT5_9GOBI</name>
<dbReference type="InterPro" id="IPR026823">
    <property type="entry name" value="cEGF"/>
</dbReference>
<evidence type="ECO:0000256" key="7">
    <source>
        <dbReference type="ARBA" id="ARBA00023180"/>
    </source>
</evidence>
<reference evidence="11" key="1">
    <citation type="submission" date="2024-04" db="EMBL/GenBank/DDBJ databases">
        <title>Salinicola lusitanus LLJ914,a marine bacterium isolated from the Okinawa Trough.</title>
        <authorList>
            <person name="Li J."/>
        </authorList>
    </citation>
    <scope>NUCLEOTIDE SEQUENCE [LARGE SCALE GENOMIC DNA]</scope>
</reference>
<proteinExistence type="predicted"/>
<evidence type="ECO:0000313" key="10">
    <source>
        <dbReference type="EMBL" id="KAK7904861.1"/>
    </source>
</evidence>
<dbReference type="InterPro" id="IPR049883">
    <property type="entry name" value="NOTCH1_EGF-like"/>
</dbReference>
<keyword evidence="4" id="KW-0732">Signal</keyword>
<keyword evidence="2" id="KW-0964">Secreted</keyword>
<dbReference type="SUPFAM" id="SSF57184">
    <property type="entry name" value="Growth factor receptor domain"/>
    <property type="match status" value="1"/>
</dbReference>
<evidence type="ECO:0000256" key="3">
    <source>
        <dbReference type="ARBA" id="ARBA00022536"/>
    </source>
</evidence>
<dbReference type="InterPro" id="IPR009030">
    <property type="entry name" value="Growth_fac_rcpt_cys_sf"/>
</dbReference>
<evidence type="ECO:0000313" key="11">
    <source>
        <dbReference type="Proteomes" id="UP001460270"/>
    </source>
</evidence>
<keyword evidence="7" id="KW-0325">Glycoprotein</keyword>
<keyword evidence="11" id="KW-1185">Reference proteome</keyword>
<dbReference type="InterPro" id="IPR000152">
    <property type="entry name" value="EGF-type_Asp/Asn_hydroxyl_site"/>
</dbReference>
<dbReference type="Gene3D" id="2.10.25.10">
    <property type="entry name" value="Laminin"/>
    <property type="match status" value="3"/>
</dbReference>
<evidence type="ECO:0000256" key="8">
    <source>
        <dbReference type="PROSITE-ProRule" id="PRU00076"/>
    </source>
</evidence>
<evidence type="ECO:0000256" key="1">
    <source>
        <dbReference type="ARBA" id="ARBA00004613"/>
    </source>
</evidence>
<dbReference type="FunFam" id="2.10.25.10:FF:000005">
    <property type="entry name" value="Fibrillin 2"/>
    <property type="match status" value="1"/>
</dbReference>
<gene>
    <name evidence="10" type="ORF">WMY93_017468</name>
</gene>
<dbReference type="GO" id="GO:0048731">
    <property type="term" value="P:system development"/>
    <property type="evidence" value="ECO:0007669"/>
    <property type="project" value="UniProtKB-ARBA"/>
</dbReference>
<dbReference type="GO" id="GO:0005509">
    <property type="term" value="F:calcium ion binding"/>
    <property type="evidence" value="ECO:0007669"/>
    <property type="project" value="InterPro"/>
</dbReference>
<evidence type="ECO:0000256" key="5">
    <source>
        <dbReference type="ARBA" id="ARBA00022737"/>
    </source>
</evidence>
<dbReference type="InterPro" id="IPR052080">
    <property type="entry name" value="vWF_C/EGF_Fibrillin"/>
</dbReference>
<evidence type="ECO:0000256" key="2">
    <source>
        <dbReference type="ARBA" id="ARBA00022525"/>
    </source>
</evidence>
<dbReference type="InterPro" id="IPR000742">
    <property type="entry name" value="EGF"/>
</dbReference>
<comment type="caution">
    <text evidence="8">Lacks conserved residue(s) required for the propagation of feature annotation.</text>
</comment>
<dbReference type="AlphaFoldDB" id="A0AAW0NNT5"/>
<dbReference type="PROSITE" id="PS01187">
    <property type="entry name" value="EGF_CA"/>
    <property type="match status" value="2"/>
</dbReference>
<keyword evidence="5" id="KW-0677">Repeat</keyword>
<dbReference type="PROSITE" id="PS00010">
    <property type="entry name" value="ASX_HYDROXYL"/>
    <property type="match status" value="3"/>
</dbReference>
<dbReference type="Pfam" id="PF07645">
    <property type="entry name" value="EGF_CA"/>
    <property type="match status" value="1"/>
</dbReference>
<dbReference type="InterPro" id="IPR018097">
    <property type="entry name" value="EGF_Ca-bd_CS"/>
</dbReference>
<dbReference type="SMART" id="SM00179">
    <property type="entry name" value="EGF_CA"/>
    <property type="match status" value="3"/>
</dbReference>
<dbReference type="PROSITE" id="PS01186">
    <property type="entry name" value="EGF_2"/>
    <property type="match status" value="2"/>
</dbReference>
<dbReference type="GO" id="GO:0005576">
    <property type="term" value="C:extracellular region"/>
    <property type="evidence" value="ECO:0007669"/>
    <property type="project" value="UniProtKB-SubCell"/>
</dbReference>
<dbReference type="Proteomes" id="UP001460270">
    <property type="component" value="Unassembled WGS sequence"/>
</dbReference>
<accession>A0AAW0NNT5</accession>
<dbReference type="EMBL" id="JBBPFD010000012">
    <property type="protein sequence ID" value="KAK7904861.1"/>
    <property type="molecule type" value="Genomic_DNA"/>
</dbReference>
<dbReference type="PROSITE" id="PS50026">
    <property type="entry name" value="EGF_3"/>
    <property type="match status" value="3"/>
</dbReference>
<comment type="caution">
    <text evidence="10">The sequence shown here is derived from an EMBL/GenBank/DDBJ whole genome shotgun (WGS) entry which is preliminary data.</text>
</comment>
<evidence type="ECO:0000259" key="9">
    <source>
        <dbReference type="PROSITE" id="PS50026"/>
    </source>
</evidence>
<organism evidence="10 11">
    <name type="scientific">Mugilogobius chulae</name>
    <name type="common">yellowstripe goby</name>
    <dbReference type="NCBI Taxonomy" id="88201"/>
    <lineage>
        <taxon>Eukaryota</taxon>
        <taxon>Metazoa</taxon>
        <taxon>Chordata</taxon>
        <taxon>Craniata</taxon>
        <taxon>Vertebrata</taxon>
        <taxon>Euteleostomi</taxon>
        <taxon>Actinopterygii</taxon>
        <taxon>Neopterygii</taxon>
        <taxon>Teleostei</taxon>
        <taxon>Neoteleostei</taxon>
        <taxon>Acanthomorphata</taxon>
        <taxon>Gobiaria</taxon>
        <taxon>Gobiiformes</taxon>
        <taxon>Gobioidei</taxon>
        <taxon>Gobiidae</taxon>
        <taxon>Gobionellinae</taxon>
        <taxon>Mugilogobius</taxon>
    </lineage>
</organism>
<evidence type="ECO:0000256" key="4">
    <source>
        <dbReference type="ARBA" id="ARBA00022729"/>
    </source>
</evidence>
<feature type="domain" description="EGF-like" evidence="9">
    <location>
        <begin position="89"/>
        <end position="123"/>
    </location>
</feature>
<protein>
    <recommendedName>
        <fullName evidence="9">EGF-like domain-containing protein</fullName>
    </recommendedName>
</protein>
<dbReference type="PANTHER" id="PTHR47333">
    <property type="entry name" value="VON WILLEBRAND FACTOR C AND EGF DOMAIN-CONTAINING PROTEIN"/>
    <property type="match status" value="1"/>
</dbReference>
<dbReference type="InterPro" id="IPR013032">
    <property type="entry name" value="EGF-like_CS"/>
</dbReference>
<dbReference type="InterPro" id="IPR001881">
    <property type="entry name" value="EGF-like_Ca-bd_dom"/>
</dbReference>
<feature type="domain" description="EGF-like" evidence="9">
    <location>
        <begin position="12"/>
        <end position="49"/>
    </location>
</feature>
<dbReference type="PANTHER" id="PTHR47333:SF4">
    <property type="entry name" value="EGF-LIKE DOMAIN-CONTAINING PROTEIN"/>
    <property type="match status" value="1"/>
</dbReference>
<dbReference type="SMART" id="SM00181">
    <property type="entry name" value="EGF"/>
    <property type="match status" value="3"/>
</dbReference>
<keyword evidence="6 8" id="KW-1015">Disulfide bond</keyword>